<sequence length="61" mass="7039">MKVKTVKVPIIIYSILIFILITFISVLFLNFWGLVLFRDIDFLLGAIIGVIFALKNRKPDQ</sequence>
<feature type="transmembrane region" description="Helical" evidence="1">
    <location>
        <begin position="12"/>
        <end position="29"/>
    </location>
</feature>
<feature type="non-terminal residue" evidence="2">
    <location>
        <position position="61"/>
    </location>
</feature>
<feature type="transmembrane region" description="Helical" evidence="1">
    <location>
        <begin position="35"/>
        <end position="54"/>
    </location>
</feature>
<keyword evidence="1" id="KW-1133">Transmembrane helix</keyword>
<dbReference type="EMBL" id="LAZR01062775">
    <property type="protein sequence ID" value="KKK60829.1"/>
    <property type="molecule type" value="Genomic_DNA"/>
</dbReference>
<name>A0A0F8Z2Z8_9ZZZZ</name>
<comment type="caution">
    <text evidence="2">The sequence shown here is derived from an EMBL/GenBank/DDBJ whole genome shotgun (WGS) entry which is preliminary data.</text>
</comment>
<accession>A0A0F8Z2Z8</accession>
<dbReference type="AlphaFoldDB" id="A0A0F8Z2Z8"/>
<reference evidence="2" key="1">
    <citation type="journal article" date="2015" name="Nature">
        <title>Complex archaea that bridge the gap between prokaryotes and eukaryotes.</title>
        <authorList>
            <person name="Spang A."/>
            <person name="Saw J.H."/>
            <person name="Jorgensen S.L."/>
            <person name="Zaremba-Niedzwiedzka K."/>
            <person name="Martijn J."/>
            <person name="Lind A.E."/>
            <person name="van Eijk R."/>
            <person name="Schleper C."/>
            <person name="Guy L."/>
            <person name="Ettema T.J."/>
        </authorList>
    </citation>
    <scope>NUCLEOTIDE SEQUENCE</scope>
</reference>
<evidence type="ECO:0000313" key="2">
    <source>
        <dbReference type="EMBL" id="KKK60829.1"/>
    </source>
</evidence>
<keyword evidence="1" id="KW-0472">Membrane</keyword>
<protein>
    <submittedName>
        <fullName evidence="2">Uncharacterized protein</fullName>
    </submittedName>
</protein>
<proteinExistence type="predicted"/>
<evidence type="ECO:0000256" key="1">
    <source>
        <dbReference type="SAM" id="Phobius"/>
    </source>
</evidence>
<keyword evidence="1" id="KW-0812">Transmembrane</keyword>
<gene>
    <name evidence="2" type="ORF">LCGC14_3020440</name>
</gene>
<organism evidence="2">
    <name type="scientific">marine sediment metagenome</name>
    <dbReference type="NCBI Taxonomy" id="412755"/>
    <lineage>
        <taxon>unclassified sequences</taxon>
        <taxon>metagenomes</taxon>
        <taxon>ecological metagenomes</taxon>
    </lineage>
</organism>